<dbReference type="EMBL" id="RZGY01000003">
    <property type="protein sequence ID" value="RUQ84347.1"/>
    <property type="molecule type" value="Genomic_DNA"/>
</dbReference>
<keyword evidence="1" id="KW-0472">Membrane</keyword>
<comment type="caution">
    <text evidence="2">The sequence shown here is derived from an EMBL/GenBank/DDBJ whole genome shotgun (WGS) entry which is preliminary data.</text>
</comment>
<keyword evidence="1" id="KW-1133">Transmembrane helix</keyword>
<evidence type="ECO:0008006" key="6">
    <source>
        <dbReference type="Google" id="ProtNLM"/>
    </source>
</evidence>
<dbReference type="Proteomes" id="UP000268291">
    <property type="component" value="Unassembled WGS sequence"/>
</dbReference>
<proteinExistence type="predicted"/>
<reference evidence="2 4" key="1">
    <citation type="submission" date="2018-03" db="EMBL/GenBank/DDBJ databases">
        <title>Genomic Encyclopedia of Archaeal and Bacterial Type Strains, Phase II (KMG-II): from individual species to whole genera.</title>
        <authorList>
            <person name="Goeker M."/>
        </authorList>
    </citation>
    <scope>NUCLEOTIDE SEQUENCE [LARGE SCALE GENOMIC DNA]</scope>
    <source>
        <strain evidence="2 4">DSM 21548</strain>
    </source>
</reference>
<keyword evidence="5" id="KW-1185">Reference proteome</keyword>
<evidence type="ECO:0000313" key="5">
    <source>
        <dbReference type="Proteomes" id="UP000268291"/>
    </source>
</evidence>
<evidence type="ECO:0000256" key="1">
    <source>
        <dbReference type="SAM" id="Phobius"/>
    </source>
</evidence>
<evidence type="ECO:0000313" key="4">
    <source>
        <dbReference type="Proteomes" id="UP000241203"/>
    </source>
</evidence>
<organism evidence="2 4">
    <name type="scientific">Labedella gwakjiensis</name>
    <dbReference type="NCBI Taxonomy" id="390269"/>
    <lineage>
        <taxon>Bacteria</taxon>
        <taxon>Bacillati</taxon>
        <taxon>Actinomycetota</taxon>
        <taxon>Actinomycetes</taxon>
        <taxon>Micrococcales</taxon>
        <taxon>Microbacteriaceae</taxon>
        <taxon>Labedella</taxon>
    </lineage>
</organism>
<sequence length="209" mass="21602">MKLRTTVRTTILDRSDVFVLWLFAVLAALVGVLSLISVVPAIVDLFGDDIPVTLSAAMTVPTDAATGSATILSGTFDRADLVVSGIDVGPRVALAGSMAATAVMTAVVAASIVAMCRAVLLGRPFVRSATWLVATASITLIAGSLIGAGLDTVAMFSIVTALNPDPMDAVFPFMSEYDFAPLLIGLVLAVVATAFQLGQKMQRDTEGLV</sequence>
<name>A0A2P8GS95_9MICO</name>
<keyword evidence="1" id="KW-0812">Transmembrane</keyword>
<feature type="transmembrane region" description="Helical" evidence="1">
    <location>
        <begin position="98"/>
        <end position="120"/>
    </location>
</feature>
<dbReference type="Proteomes" id="UP000241203">
    <property type="component" value="Unassembled WGS sequence"/>
</dbReference>
<evidence type="ECO:0000313" key="2">
    <source>
        <dbReference type="EMBL" id="PSL36843.1"/>
    </source>
</evidence>
<protein>
    <recommendedName>
        <fullName evidence="6">DUF2975 family protein</fullName>
    </recommendedName>
</protein>
<gene>
    <name evidence="2" type="ORF">CLV49_0442</name>
    <name evidence="3" type="ORF">ELQ93_16190</name>
</gene>
<feature type="transmembrane region" description="Helical" evidence="1">
    <location>
        <begin position="179"/>
        <end position="198"/>
    </location>
</feature>
<evidence type="ECO:0000313" key="3">
    <source>
        <dbReference type="EMBL" id="RUQ84347.1"/>
    </source>
</evidence>
<reference evidence="3 5" key="2">
    <citation type="submission" date="2018-12" db="EMBL/GenBank/DDBJ databases">
        <authorList>
            <person name="hu s."/>
            <person name="Xu Y."/>
            <person name="Xu B."/>
            <person name="Li F."/>
        </authorList>
    </citation>
    <scope>NUCLEOTIDE SEQUENCE [LARGE SCALE GENOMIC DNA]</scope>
    <source>
        <strain evidence="3 5">KSW2-17</strain>
    </source>
</reference>
<dbReference type="AlphaFoldDB" id="A0A2P8GS95"/>
<dbReference type="EMBL" id="PYAU01000001">
    <property type="protein sequence ID" value="PSL36843.1"/>
    <property type="molecule type" value="Genomic_DNA"/>
</dbReference>
<dbReference type="RefSeq" id="WP_127054512.1">
    <property type="nucleotide sequence ID" value="NZ_PYAU01000001.1"/>
</dbReference>
<feature type="transmembrane region" description="Helical" evidence="1">
    <location>
        <begin position="132"/>
        <end position="159"/>
    </location>
</feature>
<feature type="transmembrane region" description="Helical" evidence="1">
    <location>
        <begin position="20"/>
        <end position="43"/>
    </location>
</feature>
<dbReference type="OrthoDB" id="5148898at2"/>
<accession>A0A2P8GS95</accession>